<sequence>MRQDRRHTRLRPHPWLGTIAVVVAVIAMTTTLSWLSLEEERSPQAPDRATVEIEPSTSPPTPLDTESFQAAIDAAVEECRRVWEAQEQPLQAAAISLAQWQVHVDAMNQLVAGEITFAQATAFWEQTRILATDNVTAFTEADGEYVASDPSCPTPVTPDGIAVDTEALAACDEGIEARDETLDAARVSIRTWHHHVIDMDLLRAGQLSPELALELWRRYWRQGVDELNAYREQLGEAKQESCDGA</sequence>
<evidence type="ECO:0000313" key="4">
    <source>
        <dbReference type="Proteomes" id="UP000246018"/>
    </source>
</evidence>
<keyword evidence="2" id="KW-0472">Membrane</keyword>
<proteinExistence type="predicted"/>
<organism evidence="3 4">
    <name type="scientific">Nocardioides gansuensis</name>
    <dbReference type="NCBI Taxonomy" id="2138300"/>
    <lineage>
        <taxon>Bacteria</taxon>
        <taxon>Bacillati</taxon>
        <taxon>Actinomycetota</taxon>
        <taxon>Actinomycetes</taxon>
        <taxon>Propionibacteriales</taxon>
        <taxon>Nocardioidaceae</taxon>
        <taxon>Nocardioides</taxon>
    </lineage>
</organism>
<evidence type="ECO:0000256" key="1">
    <source>
        <dbReference type="SAM" id="MobiDB-lite"/>
    </source>
</evidence>
<accession>A0A2T8FBB3</accession>
<evidence type="ECO:0000313" key="3">
    <source>
        <dbReference type="EMBL" id="PVG83006.1"/>
    </source>
</evidence>
<comment type="caution">
    <text evidence="3">The sequence shown here is derived from an EMBL/GenBank/DDBJ whole genome shotgun (WGS) entry which is preliminary data.</text>
</comment>
<feature type="region of interest" description="Disordered" evidence="1">
    <location>
        <begin position="38"/>
        <end position="64"/>
    </location>
</feature>
<gene>
    <name evidence="3" type="ORF">DDE18_11780</name>
</gene>
<protein>
    <submittedName>
        <fullName evidence="3">Uncharacterized protein</fullName>
    </submittedName>
</protein>
<feature type="transmembrane region" description="Helical" evidence="2">
    <location>
        <begin position="12"/>
        <end position="35"/>
    </location>
</feature>
<reference evidence="3 4" key="1">
    <citation type="submission" date="2018-04" db="EMBL/GenBank/DDBJ databases">
        <title>Genome of Nocardioides gansuensis WSJ-1.</title>
        <authorList>
            <person name="Wu S."/>
            <person name="Wang G."/>
        </authorList>
    </citation>
    <scope>NUCLEOTIDE SEQUENCE [LARGE SCALE GENOMIC DNA]</scope>
    <source>
        <strain evidence="3 4">WSJ-1</strain>
    </source>
</reference>
<keyword evidence="4" id="KW-1185">Reference proteome</keyword>
<evidence type="ECO:0000256" key="2">
    <source>
        <dbReference type="SAM" id="Phobius"/>
    </source>
</evidence>
<keyword evidence="2" id="KW-0812">Transmembrane</keyword>
<dbReference type="EMBL" id="QDGZ01000004">
    <property type="protein sequence ID" value="PVG83006.1"/>
    <property type="molecule type" value="Genomic_DNA"/>
</dbReference>
<name>A0A2T8FBB3_9ACTN</name>
<keyword evidence="2" id="KW-1133">Transmembrane helix</keyword>
<dbReference type="Proteomes" id="UP000246018">
    <property type="component" value="Unassembled WGS sequence"/>
</dbReference>
<dbReference type="AlphaFoldDB" id="A0A2T8FBB3"/>